<dbReference type="InterPro" id="IPR020058">
    <property type="entry name" value="Glu/Gln-tRNA-synth_Ib_cat-dom"/>
</dbReference>
<keyword evidence="6 11" id="KW-0067">ATP-binding</keyword>
<evidence type="ECO:0000259" key="13">
    <source>
        <dbReference type="Pfam" id="PF00749"/>
    </source>
</evidence>
<dbReference type="CDD" id="cd00808">
    <property type="entry name" value="GluRS_core"/>
    <property type="match status" value="1"/>
</dbReference>
<dbReference type="GO" id="GO:0006424">
    <property type="term" value="P:glutamyl-tRNA aminoacylation"/>
    <property type="evidence" value="ECO:0007669"/>
    <property type="project" value="InterPro"/>
</dbReference>
<dbReference type="EMBL" id="MU839005">
    <property type="protein sequence ID" value="KAK1768556.1"/>
    <property type="molecule type" value="Genomic_DNA"/>
</dbReference>
<dbReference type="PANTHER" id="PTHR43311:SF2">
    <property type="entry name" value="GLUTAMATE--TRNA LIGASE, MITOCHONDRIAL-RELATED"/>
    <property type="match status" value="1"/>
</dbReference>
<keyword evidence="4 11" id="KW-0436">Ligase</keyword>
<accession>A0AAJ0C288</accession>
<evidence type="ECO:0000256" key="3">
    <source>
        <dbReference type="ARBA" id="ARBA00012835"/>
    </source>
</evidence>
<dbReference type="PRINTS" id="PR00987">
    <property type="entry name" value="TRNASYNTHGLU"/>
</dbReference>
<reference evidence="15" key="1">
    <citation type="submission" date="2023-06" db="EMBL/GenBank/DDBJ databases">
        <title>Genome-scale phylogeny and comparative genomics of the fungal order Sordariales.</title>
        <authorList>
            <consortium name="Lawrence Berkeley National Laboratory"/>
            <person name="Hensen N."/>
            <person name="Bonometti L."/>
            <person name="Westerberg I."/>
            <person name="Brannstrom I.O."/>
            <person name="Guillou S."/>
            <person name="Cros-Aarteil S."/>
            <person name="Calhoun S."/>
            <person name="Haridas S."/>
            <person name="Kuo A."/>
            <person name="Mondo S."/>
            <person name="Pangilinan J."/>
            <person name="Riley R."/>
            <person name="Labutti K."/>
            <person name="Andreopoulos B."/>
            <person name="Lipzen A."/>
            <person name="Chen C."/>
            <person name="Yanf M."/>
            <person name="Daum C."/>
            <person name="Ng V."/>
            <person name="Clum A."/>
            <person name="Steindorff A."/>
            <person name="Ohm R."/>
            <person name="Martin F."/>
            <person name="Silar P."/>
            <person name="Natvig D."/>
            <person name="Lalanne C."/>
            <person name="Gautier V."/>
            <person name="Ament-Velasquez S.L."/>
            <person name="Kruys A."/>
            <person name="Hutchinson M.I."/>
            <person name="Powell A.J."/>
            <person name="Barry K."/>
            <person name="Miller A.N."/>
            <person name="Grigoriev I.V."/>
            <person name="Debuchy R."/>
            <person name="Gladieux P."/>
            <person name="Thoren M.H."/>
            <person name="Johannesson H."/>
        </authorList>
    </citation>
    <scope>NUCLEOTIDE SEQUENCE</scope>
    <source>
        <strain evidence="15">8032-3</strain>
    </source>
</reference>
<dbReference type="Gene3D" id="1.10.10.350">
    <property type="match status" value="1"/>
</dbReference>
<name>A0AAJ0C288_9PEZI</name>
<dbReference type="InterPro" id="IPR020751">
    <property type="entry name" value="aa-tRNA-synth_I_codon-bd_sub2"/>
</dbReference>
<dbReference type="InterPro" id="IPR000924">
    <property type="entry name" value="Glu/Gln-tRNA-synth"/>
</dbReference>
<feature type="domain" description="Aminoacyl-tRNA synthetase class I anticodon-binding" evidence="14">
    <location>
        <begin position="433"/>
        <end position="576"/>
    </location>
</feature>
<dbReference type="HAMAP" id="MF_00022">
    <property type="entry name" value="Glu_tRNA_synth_type1"/>
    <property type="match status" value="1"/>
</dbReference>
<feature type="compositionally biased region" description="Low complexity" evidence="12">
    <location>
        <begin position="39"/>
        <end position="49"/>
    </location>
</feature>
<dbReference type="GO" id="GO:0004818">
    <property type="term" value="F:glutamate-tRNA ligase activity"/>
    <property type="evidence" value="ECO:0007669"/>
    <property type="project" value="UniProtKB-EC"/>
</dbReference>
<comment type="similarity">
    <text evidence="2">Belongs to the class-I aminoacyl-tRNA synthetase family. Glutamate--tRNA ligase type 1 subfamily.</text>
</comment>
<dbReference type="EC" id="6.1.1.17" evidence="3"/>
<feature type="domain" description="Glutamyl/glutaminyl-tRNA synthetase class Ib catalytic" evidence="13">
    <location>
        <begin position="55"/>
        <end position="353"/>
    </location>
</feature>
<dbReference type="FunFam" id="3.40.50.620:FF:000045">
    <property type="entry name" value="Glutamate--tRNA ligase, mitochondrial"/>
    <property type="match status" value="1"/>
</dbReference>
<dbReference type="RefSeq" id="XP_060284769.1">
    <property type="nucleotide sequence ID" value="XM_060425454.1"/>
</dbReference>
<dbReference type="InterPro" id="IPR049940">
    <property type="entry name" value="GluQ/Sye"/>
</dbReference>
<evidence type="ECO:0000256" key="10">
    <source>
        <dbReference type="ARBA" id="ARBA00072917"/>
    </source>
</evidence>
<evidence type="ECO:0000256" key="7">
    <source>
        <dbReference type="ARBA" id="ARBA00022917"/>
    </source>
</evidence>
<evidence type="ECO:0000256" key="12">
    <source>
        <dbReference type="SAM" id="MobiDB-lite"/>
    </source>
</evidence>
<dbReference type="SUPFAM" id="SSF48163">
    <property type="entry name" value="An anticodon-binding domain of class I aminoacyl-tRNA synthetases"/>
    <property type="match status" value="1"/>
</dbReference>
<evidence type="ECO:0000256" key="6">
    <source>
        <dbReference type="ARBA" id="ARBA00022840"/>
    </source>
</evidence>
<dbReference type="Pfam" id="PF19269">
    <property type="entry name" value="Anticodon_2"/>
    <property type="match status" value="1"/>
</dbReference>
<dbReference type="InterPro" id="IPR033910">
    <property type="entry name" value="GluRS_core"/>
</dbReference>
<evidence type="ECO:0000256" key="9">
    <source>
        <dbReference type="ARBA" id="ARBA00030865"/>
    </source>
</evidence>
<dbReference type="Pfam" id="PF00749">
    <property type="entry name" value="tRNA-synt_1c"/>
    <property type="match status" value="1"/>
</dbReference>
<gene>
    <name evidence="15" type="ORF">QBC33DRAFT_489883</name>
</gene>
<evidence type="ECO:0000256" key="1">
    <source>
        <dbReference type="ARBA" id="ARBA00004173"/>
    </source>
</evidence>
<dbReference type="NCBIfam" id="TIGR00464">
    <property type="entry name" value="gltX_bact"/>
    <property type="match status" value="1"/>
</dbReference>
<comment type="caution">
    <text evidence="15">The sequence shown here is derived from an EMBL/GenBank/DDBJ whole genome shotgun (WGS) entry which is preliminary data.</text>
</comment>
<evidence type="ECO:0000313" key="16">
    <source>
        <dbReference type="Proteomes" id="UP001244011"/>
    </source>
</evidence>
<keyword evidence="8 11" id="KW-0030">Aminoacyl-tRNA synthetase</keyword>
<keyword evidence="5 11" id="KW-0547">Nucleotide-binding</keyword>
<evidence type="ECO:0000259" key="14">
    <source>
        <dbReference type="Pfam" id="PF19269"/>
    </source>
</evidence>
<dbReference type="InterPro" id="IPR004527">
    <property type="entry name" value="Glu-tRNA-ligase_bac/mito"/>
</dbReference>
<dbReference type="SUPFAM" id="SSF52374">
    <property type="entry name" value="Nucleotidylyl transferase"/>
    <property type="match status" value="1"/>
</dbReference>
<comment type="subcellular location">
    <subcellularLocation>
        <location evidence="1">Mitochondrion</location>
    </subcellularLocation>
</comment>
<dbReference type="GO" id="GO:0008270">
    <property type="term" value="F:zinc ion binding"/>
    <property type="evidence" value="ECO:0007669"/>
    <property type="project" value="InterPro"/>
</dbReference>
<dbReference type="GO" id="GO:0000049">
    <property type="term" value="F:tRNA binding"/>
    <property type="evidence" value="ECO:0007669"/>
    <property type="project" value="InterPro"/>
</dbReference>
<evidence type="ECO:0000256" key="11">
    <source>
        <dbReference type="RuleBase" id="RU363037"/>
    </source>
</evidence>
<protein>
    <recommendedName>
        <fullName evidence="10">Glutamate--tRNA ligase, mitochondrial</fullName>
        <ecNumber evidence="3">6.1.1.17</ecNumber>
    </recommendedName>
    <alternativeName>
        <fullName evidence="9">Glutamyl-tRNA synthetase</fullName>
    </alternativeName>
</protein>
<keyword evidence="7 11" id="KW-0648">Protein biosynthesis</keyword>
<dbReference type="Proteomes" id="UP001244011">
    <property type="component" value="Unassembled WGS sequence"/>
</dbReference>
<keyword evidence="16" id="KW-1185">Reference proteome</keyword>
<evidence type="ECO:0000256" key="4">
    <source>
        <dbReference type="ARBA" id="ARBA00022598"/>
    </source>
</evidence>
<proteinExistence type="inferred from homology"/>
<dbReference type="AlphaFoldDB" id="A0AAJ0C288"/>
<dbReference type="PANTHER" id="PTHR43311">
    <property type="entry name" value="GLUTAMATE--TRNA LIGASE"/>
    <property type="match status" value="1"/>
</dbReference>
<dbReference type="GO" id="GO:0005739">
    <property type="term" value="C:mitochondrion"/>
    <property type="evidence" value="ECO:0007669"/>
    <property type="project" value="UniProtKB-SubCell"/>
</dbReference>
<dbReference type="GeneID" id="85308641"/>
<dbReference type="InterPro" id="IPR014729">
    <property type="entry name" value="Rossmann-like_a/b/a_fold"/>
</dbReference>
<organism evidence="15 16">
    <name type="scientific">Phialemonium atrogriseum</name>
    <dbReference type="NCBI Taxonomy" id="1093897"/>
    <lineage>
        <taxon>Eukaryota</taxon>
        <taxon>Fungi</taxon>
        <taxon>Dikarya</taxon>
        <taxon>Ascomycota</taxon>
        <taxon>Pezizomycotina</taxon>
        <taxon>Sordariomycetes</taxon>
        <taxon>Sordariomycetidae</taxon>
        <taxon>Cephalothecales</taxon>
        <taxon>Cephalothecaceae</taxon>
        <taxon>Phialemonium</taxon>
    </lineage>
</organism>
<dbReference type="Gene3D" id="3.40.50.620">
    <property type="entry name" value="HUPs"/>
    <property type="match status" value="1"/>
</dbReference>
<sequence>MRAFLLPRRPICAGCAGWRLSSFRHQLSTLSGQPQTRYSSSKSLSKPNLPQGPCRTRFAPSPTGYLHLGSLRTALFNYLLARATNGQFILRLEDTDQSRLVGDAETRLYDDLRWAGLSWDEGPDVGGRFGPYRQSQRLKLYDAHADRLVQEEKAYRCFCSPSDLEAHKKQAHEHGLPTTYPGTCLSISPEESEERAARGDRYAVRFKSAKAPAVIQDLVYKRYRKAEPEEDFIIRKRDGFPTYHFANVVDDHAMEITHVIRGAEWLISTPKHVELYNAFGWQPPKFAHVGLLVNMERQKLSKRHPGVNMSWYQSEGVLPPALLNFAVLLGWHQGRGKDVMSLDEMVESFSLKFTKGDIVVSMDKLPYFQRQHTGRLLTEDPPNMTLLTAHFVDPIETIISNIESSKSGEHMDNNIDPSLLGDLVPTMSPEQGNPQSYILKALRASRPPTSTLESFVGDNKYLFWTVPQTVLEERLNDIDIENLALESKPATAGDSITFLETAFRNKPAPWTAENLNPLLKKAAAAITFVDKTSGRAVETGGYSFLRWVLLGRDKGPGLGDVMELLGKEETIRRLQLASKVASGRVGGGD</sequence>
<evidence type="ECO:0000256" key="8">
    <source>
        <dbReference type="ARBA" id="ARBA00023146"/>
    </source>
</evidence>
<feature type="region of interest" description="Disordered" evidence="12">
    <location>
        <begin position="33"/>
        <end position="54"/>
    </location>
</feature>
<evidence type="ECO:0000256" key="5">
    <source>
        <dbReference type="ARBA" id="ARBA00022741"/>
    </source>
</evidence>
<dbReference type="InterPro" id="IPR008925">
    <property type="entry name" value="aa_tRNA-synth_I_cd-bd_sf"/>
</dbReference>
<evidence type="ECO:0000256" key="2">
    <source>
        <dbReference type="ARBA" id="ARBA00007894"/>
    </source>
</evidence>
<dbReference type="InterPro" id="IPR045462">
    <property type="entry name" value="aa-tRNA-synth_I_cd-bd"/>
</dbReference>
<dbReference type="GO" id="GO:0005524">
    <property type="term" value="F:ATP binding"/>
    <property type="evidence" value="ECO:0007669"/>
    <property type="project" value="UniProtKB-KW"/>
</dbReference>
<evidence type="ECO:0000313" key="15">
    <source>
        <dbReference type="EMBL" id="KAK1768556.1"/>
    </source>
</evidence>